<gene>
    <name evidence="1" type="ORF">JHE00_33490</name>
</gene>
<dbReference type="EMBL" id="JAENJH010000015">
    <property type="protein sequence ID" value="MBK1789270.1"/>
    <property type="molecule type" value="Genomic_DNA"/>
</dbReference>
<sequence>MAPVTGETEVVCSVCAARRADGDAVAALAWVREVEDRRARWLCPRCAREHVRDIEAKLPAEYW</sequence>
<accession>A0A934QYU4</accession>
<evidence type="ECO:0000313" key="1">
    <source>
        <dbReference type="EMBL" id="MBK1789270.1"/>
    </source>
</evidence>
<keyword evidence="2" id="KW-1185">Reference proteome</keyword>
<proteinExistence type="predicted"/>
<organism evidence="1 2">
    <name type="scientific">Prauserella cavernicola</name>
    <dbReference type="NCBI Taxonomy" id="2800127"/>
    <lineage>
        <taxon>Bacteria</taxon>
        <taxon>Bacillati</taxon>
        <taxon>Actinomycetota</taxon>
        <taxon>Actinomycetes</taxon>
        <taxon>Pseudonocardiales</taxon>
        <taxon>Pseudonocardiaceae</taxon>
        <taxon>Prauserella</taxon>
    </lineage>
</organism>
<reference evidence="1" key="1">
    <citation type="submission" date="2020-12" db="EMBL/GenBank/DDBJ databases">
        <title>Prauserella sp. ASG 168, a novel actinomycete isolated from cave rock.</title>
        <authorList>
            <person name="Suriyachadkun C."/>
        </authorList>
    </citation>
    <scope>NUCLEOTIDE SEQUENCE</scope>
    <source>
        <strain evidence="1">ASG 168</strain>
    </source>
</reference>
<comment type="caution">
    <text evidence="1">The sequence shown here is derived from an EMBL/GenBank/DDBJ whole genome shotgun (WGS) entry which is preliminary data.</text>
</comment>
<dbReference type="Proteomes" id="UP000635245">
    <property type="component" value="Unassembled WGS sequence"/>
</dbReference>
<evidence type="ECO:0000313" key="2">
    <source>
        <dbReference type="Proteomes" id="UP000635245"/>
    </source>
</evidence>
<protein>
    <submittedName>
        <fullName evidence="1">Uncharacterized protein</fullName>
    </submittedName>
</protein>
<name>A0A934QYU4_9PSEU</name>
<dbReference type="AlphaFoldDB" id="A0A934QYU4"/>